<keyword evidence="3" id="KW-1185">Reference proteome</keyword>
<accession>E4UV75</accession>
<dbReference type="EMBL" id="DS989825">
    <property type="protein sequence ID" value="EFR02202.1"/>
    <property type="molecule type" value="Genomic_DNA"/>
</dbReference>
<reference evidence="3" key="1">
    <citation type="journal article" date="2012" name="MBio">
        <title>Comparative genome analysis of Trichophyton rubrum and related dermatophytes reveals candidate genes involved in infection.</title>
        <authorList>
            <person name="Martinez D.A."/>
            <person name="Oliver B.G."/>
            <person name="Graeser Y."/>
            <person name="Goldberg J.M."/>
            <person name="Li W."/>
            <person name="Martinez-Rossi N.M."/>
            <person name="Monod M."/>
            <person name="Shelest E."/>
            <person name="Barton R.C."/>
            <person name="Birch E."/>
            <person name="Brakhage A.A."/>
            <person name="Chen Z."/>
            <person name="Gurr S.J."/>
            <person name="Heiman D."/>
            <person name="Heitman J."/>
            <person name="Kosti I."/>
            <person name="Rossi A."/>
            <person name="Saif S."/>
            <person name="Samalova M."/>
            <person name="Saunders C.W."/>
            <person name="Shea T."/>
            <person name="Summerbell R.C."/>
            <person name="Xu J."/>
            <person name="Young S."/>
            <person name="Zeng Q."/>
            <person name="Birren B.W."/>
            <person name="Cuomo C.A."/>
            <person name="White T.C."/>
        </authorList>
    </citation>
    <scope>NUCLEOTIDE SEQUENCE [LARGE SCALE GENOMIC DNA]</scope>
    <source>
        <strain evidence="3">ATCC MYA-4604 / CBS 118893</strain>
    </source>
</reference>
<dbReference type="RefSeq" id="XP_003172613.1">
    <property type="nucleotide sequence ID" value="XM_003172565.1"/>
</dbReference>
<organism evidence="3">
    <name type="scientific">Arthroderma gypseum (strain ATCC MYA-4604 / CBS 118893)</name>
    <name type="common">Microsporum gypseum</name>
    <dbReference type="NCBI Taxonomy" id="535722"/>
    <lineage>
        <taxon>Eukaryota</taxon>
        <taxon>Fungi</taxon>
        <taxon>Dikarya</taxon>
        <taxon>Ascomycota</taxon>
        <taxon>Pezizomycotina</taxon>
        <taxon>Eurotiomycetes</taxon>
        <taxon>Eurotiomycetidae</taxon>
        <taxon>Onygenales</taxon>
        <taxon>Arthrodermataceae</taxon>
        <taxon>Nannizzia</taxon>
    </lineage>
</organism>
<name>E4UV75_ARTGP</name>
<gene>
    <name evidence="2" type="ORF">MGYG_05205</name>
</gene>
<evidence type="ECO:0000313" key="2">
    <source>
        <dbReference type="EMBL" id="EFR02202.1"/>
    </source>
</evidence>
<sequence>MTKEAGQGRAGMVYVGGWMGIYGYVQGGRSKQKKKYESGYFDRQNEKIEIEIGGLEIRGEKDGWFGHKASVTGKHGSRKEAK</sequence>
<dbReference type="InParanoid" id="E4UV75"/>
<keyword evidence="1" id="KW-0472">Membrane</keyword>
<dbReference type="HOGENOM" id="CLU_2557842_0_0_1"/>
<dbReference type="Proteomes" id="UP000002669">
    <property type="component" value="Unassembled WGS sequence"/>
</dbReference>
<keyword evidence="1" id="KW-0812">Transmembrane</keyword>
<proteinExistence type="predicted"/>
<feature type="transmembrane region" description="Helical" evidence="1">
    <location>
        <begin position="6"/>
        <end position="25"/>
    </location>
</feature>
<protein>
    <submittedName>
        <fullName evidence="2">Uncharacterized protein</fullName>
    </submittedName>
</protein>
<evidence type="ECO:0000313" key="3">
    <source>
        <dbReference type="Proteomes" id="UP000002669"/>
    </source>
</evidence>
<evidence type="ECO:0000256" key="1">
    <source>
        <dbReference type="SAM" id="Phobius"/>
    </source>
</evidence>
<dbReference type="VEuPathDB" id="FungiDB:MGYG_05205"/>
<keyword evidence="1" id="KW-1133">Transmembrane helix</keyword>
<dbReference type="AlphaFoldDB" id="E4UV75"/>
<dbReference type="GeneID" id="10027886"/>